<dbReference type="RefSeq" id="XP_460015.2">
    <property type="nucleotide sequence ID" value="XM_460015.1"/>
</dbReference>
<dbReference type="PANTHER" id="PTHR45808:SF2">
    <property type="entry name" value="RHO GTPASE-ACTIVATING PROTEIN 68F"/>
    <property type="match status" value="1"/>
</dbReference>
<feature type="compositionally biased region" description="Polar residues" evidence="1">
    <location>
        <begin position="428"/>
        <end position="458"/>
    </location>
</feature>
<dbReference type="SUPFAM" id="SSF48350">
    <property type="entry name" value="GTPase activation domain, GAP"/>
    <property type="match status" value="1"/>
</dbReference>
<dbReference type="Gene3D" id="1.10.555.10">
    <property type="entry name" value="Rho GTPase activation protein"/>
    <property type="match status" value="1"/>
</dbReference>
<dbReference type="OMA" id="LIWINDW"/>
<protein>
    <submittedName>
        <fullName evidence="3">DEHA2E16412p</fullName>
    </submittedName>
</protein>
<dbReference type="GO" id="GO:0005096">
    <property type="term" value="F:GTPase activator activity"/>
    <property type="evidence" value="ECO:0007669"/>
    <property type="project" value="TreeGrafter"/>
</dbReference>
<dbReference type="STRING" id="284592.Q6BP55"/>
<proteinExistence type="predicted"/>
<dbReference type="InterPro" id="IPR001251">
    <property type="entry name" value="CRAL-TRIO_dom"/>
</dbReference>
<feature type="compositionally biased region" description="Basic residues" evidence="1">
    <location>
        <begin position="467"/>
        <end position="479"/>
    </location>
</feature>
<dbReference type="eggNOG" id="KOG4406">
    <property type="taxonomic scope" value="Eukaryota"/>
</dbReference>
<dbReference type="KEGG" id="dha:DEHA2E16412g"/>
<dbReference type="Proteomes" id="UP000000599">
    <property type="component" value="Chromosome E"/>
</dbReference>
<dbReference type="GeneID" id="2902260"/>
<dbReference type="SMART" id="SM00324">
    <property type="entry name" value="RhoGAP"/>
    <property type="match status" value="1"/>
</dbReference>
<dbReference type="Pfam" id="PF13716">
    <property type="entry name" value="CRAL_TRIO_2"/>
    <property type="match status" value="1"/>
</dbReference>
<feature type="domain" description="Rho-GAP" evidence="2">
    <location>
        <begin position="181"/>
        <end position="371"/>
    </location>
</feature>
<dbReference type="VEuPathDB" id="FungiDB:DEHA2E16412g"/>
<evidence type="ECO:0000313" key="3">
    <source>
        <dbReference type="EMBL" id="CAG88268.2"/>
    </source>
</evidence>
<sequence length="564" mass="65878">MERIFYKTNLCDPSTQLPIFIFDTSYLPSTEVISYDEFIPTLMKHLPKENYVLVMFSCGLNKISWIWGIKFLKSFLTDNNENHLDRLAKIISVHDSWFVKSITQIFKNYNTTRKNFNSLNKIIESFNVRIENFGNLTNSSNTIVHYSKLSELNNYIDITRLKISLNIYKYNHQLENQLNIKSFTPLINKGTKINVDTNPNFYHHFYQIFNIIDSYGHKSELIFHKPGKKLNTDIFFDCINRNQVLWINDWDLYCISATFKRILMELPQPLIAIDNINLPLKYDLTFIRDNFSKIMNSFEPESNYNLVLLQLCELCHKVIENNSVTKHTSSSLSKCLSHCLSHELISMQNKDNILIINRFFKTILDNWRELRIDYAGKYQSIYEIINGSPGDEEISTSYDMSYDLTLDDGEEDDRVTFNTNHILTTNSRLINVSPQRQQHTPISSPRKQNVLTSPTRRNTPIRSPSKSPRKSPRKSTRKSVKKLHANLADEFQNKENLPENSNLAIQYPPQKYKFQVEKPLEHEISKISISTNNSKKPVIRGRKVGELAKLFEERTKGLELLKGM</sequence>
<dbReference type="PANTHER" id="PTHR45808">
    <property type="entry name" value="RHO GTPASE-ACTIVATING PROTEIN 68F"/>
    <property type="match status" value="1"/>
</dbReference>
<evidence type="ECO:0000259" key="2">
    <source>
        <dbReference type="PROSITE" id="PS50238"/>
    </source>
</evidence>
<dbReference type="AlphaFoldDB" id="Q6BP55"/>
<dbReference type="Gene3D" id="3.40.525.10">
    <property type="entry name" value="CRAL-TRIO lipid binding domain"/>
    <property type="match status" value="1"/>
</dbReference>
<dbReference type="HOGENOM" id="CLU_017277_0_0_1"/>
<dbReference type="EMBL" id="CR382137">
    <property type="protein sequence ID" value="CAG88268.2"/>
    <property type="molecule type" value="Genomic_DNA"/>
</dbReference>
<dbReference type="Pfam" id="PF00620">
    <property type="entry name" value="RhoGAP"/>
    <property type="match status" value="1"/>
</dbReference>
<dbReference type="InterPro" id="IPR008936">
    <property type="entry name" value="Rho_GTPase_activation_prot"/>
</dbReference>
<dbReference type="InterPro" id="IPR036865">
    <property type="entry name" value="CRAL-TRIO_dom_sf"/>
</dbReference>
<dbReference type="GO" id="GO:0007264">
    <property type="term" value="P:small GTPase-mediated signal transduction"/>
    <property type="evidence" value="ECO:0007669"/>
    <property type="project" value="TreeGrafter"/>
</dbReference>
<dbReference type="InterPro" id="IPR000198">
    <property type="entry name" value="RhoGAP_dom"/>
</dbReference>
<reference evidence="3 4" key="1">
    <citation type="journal article" date="2004" name="Nature">
        <title>Genome evolution in yeasts.</title>
        <authorList>
            <consortium name="Genolevures"/>
            <person name="Dujon B."/>
            <person name="Sherman D."/>
            <person name="Fischer G."/>
            <person name="Durrens P."/>
            <person name="Casaregola S."/>
            <person name="Lafontaine I."/>
            <person name="de Montigny J."/>
            <person name="Marck C."/>
            <person name="Neuveglise C."/>
            <person name="Talla E."/>
            <person name="Goffard N."/>
            <person name="Frangeul L."/>
            <person name="Aigle M."/>
            <person name="Anthouard V."/>
            <person name="Babour A."/>
            <person name="Barbe V."/>
            <person name="Barnay S."/>
            <person name="Blanchin S."/>
            <person name="Beckerich J.M."/>
            <person name="Beyne E."/>
            <person name="Bleykasten C."/>
            <person name="Boisrame A."/>
            <person name="Boyer J."/>
            <person name="Cattolico L."/>
            <person name="Confanioleri F."/>
            <person name="de Daruvar A."/>
            <person name="Despons L."/>
            <person name="Fabre E."/>
            <person name="Fairhead C."/>
            <person name="Ferry-Dumazet H."/>
            <person name="Groppi A."/>
            <person name="Hantraye F."/>
            <person name="Hennequin C."/>
            <person name="Jauniaux N."/>
            <person name="Joyet P."/>
            <person name="Kachouri R."/>
            <person name="Kerrest A."/>
            <person name="Koszul R."/>
            <person name="Lemaire M."/>
            <person name="Lesur I."/>
            <person name="Ma L."/>
            <person name="Muller H."/>
            <person name="Nicaud J.M."/>
            <person name="Nikolski M."/>
            <person name="Oztas S."/>
            <person name="Ozier-Kalogeropoulos O."/>
            <person name="Pellenz S."/>
            <person name="Potier S."/>
            <person name="Richard G.F."/>
            <person name="Straub M.L."/>
            <person name="Suleau A."/>
            <person name="Swennene D."/>
            <person name="Tekaia F."/>
            <person name="Wesolowski-Louvel M."/>
            <person name="Westhof E."/>
            <person name="Wirth B."/>
            <person name="Zeniou-Meyer M."/>
            <person name="Zivanovic I."/>
            <person name="Bolotin-Fukuhara M."/>
            <person name="Thierry A."/>
            <person name="Bouchier C."/>
            <person name="Caudron B."/>
            <person name="Scarpelli C."/>
            <person name="Gaillardin C."/>
            <person name="Weissenbach J."/>
            <person name="Wincker P."/>
            <person name="Souciet J.L."/>
        </authorList>
    </citation>
    <scope>NUCLEOTIDE SEQUENCE [LARGE SCALE GENOMIC DNA]</scope>
    <source>
        <strain evidence="4">ATCC 36239 / CBS 767 / BCRC 21394 / JCM 1990 / NBRC 0083 / IGC 2968</strain>
    </source>
</reference>
<keyword evidence="4" id="KW-1185">Reference proteome</keyword>
<dbReference type="InParanoid" id="Q6BP55"/>
<accession>Q6BP55</accession>
<gene>
    <name evidence="3" type="ordered locus">DEHA2E16412g</name>
</gene>
<dbReference type="GO" id="GO:0005737">
    <property type="term" value="C:cytoplasm"/>
    <property type="evidence" value="ECO:0007669"/>
    <property type="project" value="TreeGrafter"/>
</dbReference>
<dbReference type="PROSITE" id="PS50238">
    <property type="entry name" value="RHOGAP"/>
    <property type="match status" value="1"/>
</dbReference>
<name>Q6BP55_DEBHA</name>
<dbReference type="CDD" id="cd00159">
    <property type="entry name" value="RhoGAP"/>
    <property type="match status" value="1"/>
</dbReference>
<evidence type="ECO:0000313" key="4">
    <source>
        <dbReference type="Proteomes" id="UP000000599"/>
    </source>
</evidence>
<organism evidence="3 4">
    <name type="scientific">Debaryomyces hansenii (strain ATCC 36239 / CBS 767 / BCRC 21394 / JCM 1990 / NBRC 0083 / IGC 2968)</name>
    <name type="common">Yeast</name>
    <name type="synonym">Torulaspora hansenii</name>
    <dbReference type="NCBI Taxonomy" id="284592"/>
    <lineage>
        <taxon>Eukaryota</taxon>
        <taxon>Fungi</taxon>
        <taxon>Dikarya</taxon>
        <taxon>Ascomycota</taxon>
        <taxon>Saccharomycotina</taxon>
        <taxon>Pichiomycetes</taxon>
        <taxon>Debaryomycetaceae</taxon>
        <taxon>Debaryomyces</taxon>
    </lineage>
</organism>
<dbReference type="OrthoDB" id="410651at2759"/>
<evidence type="ECO:0000256" key="1">
    <source>
        <dbReference type="SAM" id="MobiDB-lite"/>
    </source>
</evidence>
<dbReference type="FunCoup" id="Q6BP55">
    <property type="interactions" value="56"/>
</dbReference>
<feature type="region of interest" description="Disordered" evidence="1">
    <location>
        <begin position="428"/>
        <end position="479"/>
    </location>
</feature>